<evidence type="ECO:0000313" key="2">
    <source>
        <dbReference type="EMBL" id="MBB4039198.1"/>
    </source>
</evidence>
<organism evidence="2 3">
    <name type="scientific">Microvirga flocculans</name>
    <dbReference type="NCBI Taxonomy" id="217168"/>
    <lineage>
        <taxon>Bacteria</taxon>
        <taxon>Pseudomonadati</taxon>
        <taxon>Pseudomonadota</taxon>
        <taxon>Alphaproteobacteria</taxon>
        <taxon>Hyphomicrobiales</taxon>
        <taxon>Methylobacteriaceae</taxon>
        <taxon>Microvirga</taxon>
    </lineage>
</organism>
<dbReference type="SUPFAM" id="SSF53335">
    <property type="entry name" value="S-adenosyl-L-methionine-dependent methyltransferases"/>
    <property type="match status" value="1"/>
</dbReference>
<name>A0A7W6N7D5_9HYPH</name>
<protein>
    <submittedName>
        <fullName evidence="2">SAM-dependent methyltransferase</fullName>
    </submittedName>
</protein>
<dbReference type="RefSeq" id="WP_027315009.1">
    <property type="nucleotide sequence ID" value="NZ_JACIDC010000002.1"/>
</dbReference>
<keyword evidence="2" id="KW-0489">Methyltransferase</keyword>
<gene>
    <name evidence="2" type="ORF">GGR34_000833</name>
</gene>
<dbReference type="GO" id="GO:0008168">
    <property type="term" value="F:methyltransferase activity"/>
    <property type="evidence" value="ECO:0007669"/>
    <property type="project" value="UniProtKB-KW"/>
</dbReference>
<feature type="domain" description="Methyltransferase type 11" evidence="1">
    <location>
        <begin position="43"/>
        <end position="138"/>
    </location>
</feature>
<dbReference type="GO" id="GO:0032259">
    <property type="term" value="P:methylation"/>
    <property type="evidence" value="ECO:0007669"/>
    <property type="project" value="UniProtKB-KW"/>
</dbReference>
<comment type="caution">
    <text evidence="2">The sequence shown here is derived from an EMBL/GenBank/DDBJ whole genome shotgun (WGS) entry which is preliminary data.</text>
</comment>
<dbReference type="InterPro" id="IPR029063">
    <property type="entry name" value="SAM-dependent_MTases_sf"/>
</dbReference>
<dbReference type="Gene3D" id="3.40.50.150">
    <property type="entry name" value="Vaccinia Virus protein VP39"/>
    <property type="match status" value="1"/>
</dbReference>
<dbReference type="Proteomes" id="UP000519439">
    <property type="component" value="Unassembled WGS sequence"/>
</dbReference>
<dbReference type="Pfam" id="PF08241">
    <property type="entry name" value="Methyltransf_11"/>
    <property type="match status" value="1"/>
</dbReference>
<dbReference type="CDD" id="cd02440">
    <property type="entry name" value="AdoMet_MTases"/>
    <property type="match status" value="1"/>
</dbReference>
<accession>A0A7W6N7D5</accession>
<dbReference type="InterPro" id="IPR013216">
    <property type="entry name" value="Methyltransf_11"/>
</dbReference>
<dbReference type="AlphaFoldDB" id="A0A7W6N7D5"/>
<reference evidence="2 3" key="1">
    <citation type="submission" date="2020-08" db="EMBL/GenBank/DDBJ databases">
        <title>Genomic Encyclopedia of Type Strains, Phase IV (KMG-IV): sequencing the most valuable type-strain genomes for metagenomic binning, comparative biology and taxonomic classification.</title>
        <authorList>
            <person name="Goeker M."/>
        </authorList>
    </citation>
    <scope>NUCLEOTIDE SEQUENCE [LARGE SCALE GENOMIC DNA]</scope>
    <source>
        <strain evidence="2 3">DSM 15743</strain>
    </source>
</reference>
<sequence length="229" mass="25336">MNWRDYWNQDTPIYTGDRHKLLHYRLIANDIVGLIHSPDAAVLDYGCGEALFADKIAARCAKLYLSDAAPLVRERLAERFKGNARIAVLSTTDVADIPDGSLDLIVVNSLVQYLSLDEFRILLTLAHAKLKRDGKLVLGDIIPPDLSPLTDAKALLAFAWEGGFLGSAIAGLARTAFSEYRKIREEVGLAQYGEEEIAELMQDAGFRPERAARNLGHNQARMTFLGRPA</sequence>
<keyword evidence="3" id="KW-1185">Reference proteome</keyword>
<dbReference type="EMBL" id="JACIDC010000002">
    <property type="protein sequence ID" value="MBB4039198.1"/>
    <property type="molecule type" value="Genomic_DNA"/>
</dbReference>
<evidence type="ECO:0000259" key="1">
    <source>
        <dbReference type="Pfam" id="PF08241"/>
    </source>
</evidence>
<evidence type="ECO:0000313" key="3">
    <source>
        <dbReference type="Proteomes" id="UP000519439"/>
    </source>
</evidence>
<proteinExistence type="predicted"/>
<keyword evidence="2" id="KW-0808">Transferase</keyword>